<dbReference type="Proteomes" id="UP001295444">
    <property type="component" value="Chromosome 03"/>
</dbReference>
<dbReference type="EMBL" id="OW240914">
    <property type="protein sequence ID" value="CAH2275081.1"/>
    <property type="molecule type" value="Genomic_DNA"/>
</dbReference>
<dbReference type="AlphaFoldDB" id="A0AAD1RNH6"/>
<protein>
    <submittedName>
        <fullName evidence="2">Uncharacterized protein</fullName>
    </submittedName>
</protein>
<sequence length="64" mass="6876">MGRKNIKVPPARDIQIVEHSALVCAKIAPEAPSEEEAAQDSNEDRESLTASPAETGAHYQDSES</sequence>
<feature type="compositionally biased region" description="Acidic residues" evidence="1">
    <location>
        <begin position="32"/>
        <end position="41"/>
    </location>
</feature>
<organism evidence="2 3">
    <name type="scientific">Pelobates cultripes</name>
    <name type="common">Western spadefoot toad</name>
    <dbReference type="NCBI Taxonomy" id="61616"/>
    <lineage>
        <taxon>Eukaryota</taxon>
        <taxon>Metazoa</taxon>
        <taxon>Chordata</taxon>
        <taxon>Craniata</taxon>
        <taxon>Vertebrata</taxon>
        <taxon>Euteleostomi</taxon>
        <taxon>Amphibia</taxon>
        <taxon>Batrachia</taxon>
        <taxon>Anura</taxon>
        <taxon>Pelobatoidea</taxon>
        <taxon>Pelobatidae</taxon>
        <taxon>Pelobates</taxon>
    </lineage>
</organism>
<evidence type="ECO:0000313" key="3">
    <source>
        <dbReference type="Proteomes" id="UP001295444"/>
    </source>
</evidence>
<evidence type="ECO:0000256" key="1">
    <source>
        <dbReference type="SAM" id="MobiDB-lite"/>
    </source>
</evidence>
<proteinExistence type="predicted"/>
<gene>
    <name evidence="2" type="ORF">PECUL_23A020456</name>
</gene>
<keyword evidence="3" id="KW-1185">Reference proteome</keyword>
<name>A0AAD1RNH6_PELCU</name>
<accession>A0AAD1RNH6</accession>
<feature type="region of interest" description="Disordered" evidence="1">
    <location>
        <begin position="29"/>
        <end position="64"/>
    </location>
</feature>
<reference evidence="2" key="1">
    <citation type="submission" date="2022-03" db="EMBL/GenBank/DDBJ databases">
        <authorList>
            <person name="Alioto T."/>
            <person name="Alioto T."/>
            <person name="Gomez Garrido J."/>
        </authorList>
    </citation>
    <scope>NUCLEOTIDE SEQUENCE</scope>
</reference>
<evidence type="ECO:0000313" key="2">
    <source>
        <dbReference type="EMBL" id="CAH2275081.1"/>
    </source>
</evidence>